<dbReference type="InterPro" id="IPR017939">
    <property type="entry name" value="G-Glutamylcylcotransferase"/>
</dbReference>
<sequence>MENNPTFLYFAYGSNLLKERLHLQNPSATVHCVARLKVHSGSTAHVLQLKLCCHFVILHLLLDHKLVFGNYKGKASDRWHGGVATMEQSFSEEVWGVVWRMNMSDLESLDSQENVSLGAYSPMEVLIKARGGELSCRTYIMNSCVYAPPSPQYLKVIVMGAEQNGLPKDYQEMLRVIETNKYDGPLPVMNELEQALKKTKETLGLLLSYVLWSMAACGPRGSMAASSSPSGSFLYFAYGSNMLQERLRLRNPSAAFYSVGYLQNYTLQFGYWSKNFSAANGWHGGVATIEERQGDDVWGVVWRMGREHLPTLDHQEGVQEGAYRPLEVNVTTAEGHTLCRSYQMIDFNPYLTSPPYKQVVCLGARQHGLPLDYVEKLEAVETNGYEGPSILDKIEGLKAASSSPN</sequence>
<name>A0AA47NPI4_MERPO</name>
<evidence type="ECO:0000256" key="2">
    <source>
        <dbReference type="PIRSR" id="PIRSR617939-1"/>
    </source>
</evidence>
<dbReference type="PANTHER" id="PTHR12935:SF13">
    <property type="entry name" value="GAMMA-GLUTAMYLCYCLOTRANSFERASE"/>
    <property type="match status" value="1"/>
</dbReference>
<evidence type="ECO:0000256" key="3">
    <source>
        <dbReference type="PIRSR" id="PIRSR617939-2"/>
    </source>
</evidence>
<feature type="active site" description="Proton acceptor" evidence="2">
    <location>
        <position position="316"/>
    </location>
</feature>
<dbReference type="Gene3D" id="3.10.490.10">
    <property type="entry name" value="Gamma-glutamyl cyclotransferase-like"/>
    <property type="match status" value="2"/>
</dbReference>
<keyword evidence="5" id="KW-1185">Reference proteome</keyword>
<dbReference type="GO" id="GO:0003839">
    <property type="term" value="F:gamma-glutamylcyclotransferase activity"/>
    <property type="evidence" value="ECO:0007669"/>
    <property type="project" value="InterPro"/>
</dbReference>
<feature type="binding site" evidence="3">
    <location>
        <begin position="235"/>
        <end position="240"/>
    </location>
    <ligand>
        <name>substrate</name>
    </ligand>
</feature>
<dbReference type="Proteomes" id="UP001174136">
    <property type="component" value="Unassembled WGS sequence"/>
</dbReference>
<organism evidence="4 5">
    <name type="scientific">Merluccius polli</name>
    <name type="common">Benguela hake</name>
    <name type="synonym">Merluccius cadenati</name>
    <dbReference type="NCBI Taxonomy" id="89951"/>
    <lineage>
        <taxon>Eukaryota</taxon>
        <taxon>Metazoa</taxon>
        <taxon>Chordata</taxon>
        <taxon>Craniata</taxon>
        <taxon>Vertebrata</taxon>
        <taxon>Euteleostomi</taxon>
        <taxon>Actinopterygii</taxon>
        <taxon>Neopterygii</taxon>
        <taxon>Teleostei</taxon>
        <taxon>Neoteleostei</taxon>
        <taxon>Acanthomorphata</taxon>
        <taxon>Zeiogadaria</taxon>
        <taxon>Gadariae</taxon>
        <taxon>Gadiformes</taxon>
        <taxon>Gadoidei</taxon>
        <taxon>Merlucciidae</taxon>
        <taxon>Merluccius</taxon>
    </lineage>
</organism>
<gene>
    <name evidence="4" type="primary">Ggct_2</name>
    <name evidence="4" type="ORF">N1851_033404</name>
</gene>
<dbReference type="CDD" id="cd06661">
    <property type="entry name" value="GGCT_like"/>
    <property type="match status" value="2"/>
</dbReference>
<dbReference type="Pfam" id="PF13772">
    <property type="entry name" value="AIG2_2"/>
    <property type="match status" value="2"/>
</dbReference>
<dbReference type="EMBL" id="JAOPHQ010006348">
    <property type="protein sequence ID" value="KAK0131812.1"/>
    <property type="molecule type" value="Genomic_DNA"/>
</dbReference>
<dbReference type="InterPro" id="IPR013024">
    <property type="entry name" value="GGCT-like"/>
</dbReference>
<accession>A0AA47NPI4</accession>
<dbReference type="PANTHER" id="PTHR12935">
    <property type="entry name" value="GAMMA-GLUTAMYLCYCLOTRANSFERASE"/>
    <property type="match status" value="1"/>
</dbReference>
<evidence type="ECO:0000256" key="1">
    <source>
        <dbReference type="ARBA" id="ARBA00023239"/>
    </source>
</evidence>
<evidence type="ECO:0000313" key="4">
    <source>
        <dbReference type="EMBL" id="KAK0131812.1"/>
    </source>
</evidence>
<dbReference type="InterPro" id="IPR036568">
    <property type="entry name" value="GGCT-like_sf"/>
</dbReference>
<evidence type="ECO:0000313" key="5">
    <source>
        <dbReference type="Proteomes" id="UP001174136"/>
    </source>
</evidence>
<keyword evidence="1" id="KW-0456">Lyase</keyword>
<proteinExistence type="predicted"/>
<protein>
    <submittedName>
        <fullName evidence="4">Gamma-glutamylcyclotransferase</fullName>
    </submittedName>
</protein>
<dbReference type="SUPFAM" id="SSF110857">
    <property type="entry name" value="Gamma-glutamyl cyclotransferase-like"/>
    <property type="match status" value="2"/>
</dbReference>
<reference evidence="4" key="1">
    <citation type="journal article" date="2023" name="Front. Mar. Sci.">
        <title>A new Merluccius polli reference genome to investigate the effects of global change in West African waters.</title>
        <authorList>
            <person name="Mateo J.L."/>
            <person name="Blanco-Fernandez C."/>
            <person name="Garcia-Vazquez E."/>
            <person name="Machado-Schiaffino G."/>
        </authorList>
    </citation>
    <scope>NUCLEOTIDE SEQUENCE</scope>
    <source>
        <strain evidence="4">C29</strain>
        <tissue evidence="4">Fin</tissue>
    </source>
</reference>
<comment type="caution">
    <text evidence="4">The sequence shown here is derived from an EMBL/GenBank/DDBJ whole genome shotgun (WGS) entry which is preliminary data.</text>
</comment>
<dbReference type="AlphaFoldDB" id="A0AA47NPI4"/>
<feature type="binding site" evidence="3">
    <location>
        <position position="356"/>
    </location>
    <ligand>
        <name>substrate</name>
    </ligand>
</feature>